<reference evidence="2" key="1">
    <citation type="submission" date="2016-10" db="EMBL/GenBank/DDBJ databases">
        <authorList>
            <person name="Varghese N."/>
            <person name="Submissions S."/>
        </authorList>
    </citation>
    <scope>NUCLEOTIDE SEQUENCE [LARGE SCALE GENOMIC DNA]</scope>
    <source>
        <strain evidence="2">DSM 25811 / CCM 8410 / LMG 26954 / E90</strain>
    </source>
</reference>
<sequence length="83" mass="9425">MRKFEMHPTGSRNSFSAIFDYGGFGSKLTLRQAQPGMWRALLIAAREPDNLNNVIMSNVLPVLSNKSLTKNSVNLYNTFFDKR</sequence>
<accession>A0A1G7AKP5</accession>
<organism evidence="1 2">
    <name type="scientific">Niabella drilacis (strain DSM 25811 / CCM 8410 / CCUG 62505 / LMG 26954 / E90)</name>
    <dbReference type="NCBI Taxonomy" id="1285928"/>
    <lineage>
        <taxon>Bacteria</taxon>
        <taxon>Pseudomonadati</taxon>
        <taxon>Bacteroidota</taxon>
        <taxon>Chitinophagia</taxon>
        <taxon>Chitinophagales</taxon>
        <taxon>Chitinophagaceae</taxon>
        <taxon>Niabella</taxon>
    </lineage>
</organism>
<proteinExistence type="predicted"/>
<dbReference type="STRING" id="1285928.SAMN04487894_1242"/>
<dbReference type="EMBL" id="FMZO01000024">
    <property type="protein sequence ID" value="SDE15362.1"/>
    <property type="molecule type" value="Genomic_DNA"/>
</dbReference>
<dbReference type="AlphaFoldDB" id="A0A1G7AKP5"/>
<evidence type="ECO:0000313" key="2">
    <source>
        <dbReference type="Proteomes" id="UP000198757"/>
    </source>
</evidence>
<dbReference type="Proteomes" id="UP000198757">
    <property type="component" value="Unassembled WGS sequence"/>
</dbReference>
<name>A0A1G7AKP5_NIADE</name>
<gene>
    <name evidence="1" type="ORF">SAMN04487894_1242</name>
</gene>
<evidence type="ECO:0000313" key="1">
    <source>
        <dbReference type="EMBL" id="SDE15362.1"/>
    </source>
</evidence>
<keyword evidence="2" id="KW-1185">Reference proteome</keyword>
<protein>
    <submittedName>
        <fullName evidence="1">Uncharacterized protein</fullName>
    </submittedName>
</protein>